<evidence type="ECO:0000313" key="1">
    <source>
        <dbReference type="EMBL" id="CAG8711512.1"/>
    </source>
</evidence>
<proteinExistence type="predicted"/>
<name>A0A9N9HXT9_FUNMO</name>
<dbReference type="AlphaFoldDB" id="A0A9N9HXT9"/>
<dbReference type="Proteomes" id="UP000789375">
    <property type="component" value="Unassembled WGS sequence"/>
</dbReference>
<protein>
    <submittedName>
        <fullName evidence="1">2928_t:CDS:1</fullName>
    </submittedName>
</protein>
<organism evidence="1 2">
    <name type="scientific">Funneliformis mosseae</name>
    <name type="common">Endomycorrhizal fungus</name>
    <name type="synonym">Glomus mosseae</name>
    <dbReference type="NCBI Taxonomy" id="27381"/>
    <lineage>
        <taxon>Eukaryota</taxon>
        <taxon>Fungi</taxon>
        <taxon>Fungi incertae sedis</taxon>
        <taxon>Mucoromycota</taxon>
        <taxon>Glomeromycotina</taxon>
        <taxon>Glomeromycetes</taxon>
        <taxon>Glomerales</taxon>
        <taxon>Glomeraceae</taxon>
        <taxon>Funneliformis</taxon>
    </lineage>
</organism>
<evidence type="ECO:0000313" key="2">
    <source>
        <dbReference type="Proteomes" id="UP000789375"/>
    </source>
</evidence>
<comment type="caution">
    <text evidence="1">The sequence shown here is derived from an EMBL/GenBank/DDBJ whole genome shotgun (WGS) entry which is preliminary data.</text>
</comment>
<accession>A0A9N9HXT9</accession>
<dbReference type="EMBL" id="CAJVPP010010715">
    <property type="protein sequence ID" value="CAG8711512.1"/>
    <property type="molecule type" value="Genomic_DNA"/>
</dbReference>
<keyword evidence="2" id="KW-1185">Reference proteome</keyword>
<reference evidence="1" key="1">
    <citation type="submission" date="2021-06" db="EMBL/GenBank/DDBJ databases">
        <authorList>
            <person name="Kallberg Y."/>
            <person name="Tangrot J."/>
            <person name="Rosling A."/>
        </authorList>
    </citation>
    <scope>NUCLEOTIDE SEQUENCE</scope>
    <source>
        <strain evidence="1">87-6 pot B 2015</strain>
    </source>
</reference>
<gene>
    <name evidence="1" type="ORF">FMOSSE_LOCUS14356</name>
</gene>
<sequence length="48" mass="5553">MDLDFSFTKVATQICKLCEEKGIANSRLNNFYQQKTNLQKITVEAIQE</sequence>